<evidence type="ECO:0000256" key="3">
    <source>
        <dbReference type="ARBA" id="ARBA00010037"/>
    </source>
</evidence>
<dbReference type="InterPro" id="IPR050197">
    <property type="entry name" value="Aldolase_class_II_sugar_metab"/>
</dbReference>
<dbReference type="SMART" id="SM01007">
    <property type="entry name" value="Aldolase_II"/>
    <property type="match status" value="1"/>
</dbReference>
<keyword evidence="9" id="KW-1185">Reference proteome</keyword>
<evidence type="ECO:0000256" key="1">
    <source>
        <dbReference type="ARBA" id="ARBA00001726"/>
    </source>
</evidence>
<gene>
    <name evidence="8" type="ORF">HMPREF9193_01802</name>
</gene>
<evidence type="ECO:0000313" key="8">
    <source>
        <dbReference type="EMBL" id="ERJ92141.1"/>
    </source>
</evidence>
<evidence type="ECO:0000256" key="5">
    <source>
        <dbReference type="ARBA" id="ARBA00022723"/>
    </source>
</evidence>
<comment type="catalytic activity">
    <reaction evidence="1">
        <text>L-ribulose 5-phosphate = D-xylulose 5-phosphate</text>
        <dbReference type="Rhea" id="RHEA:22368"/>
        <dbReference type="ChEBI" id="CHEBI:57737"/>
        <dbReference type="ChEBI" id="CHEBI:58226"/>
        <dbReference type="EC" id="5.1.3.4"/>
    </reaction>
</comment>
<dbReference type="Pfam" id="PF00596">
    <property type="entry name" value="Aldolase_II"/>
    <property type="match status" value="1"/>
</dbReference>
<dbReference type="EC" id="5.1.3.4" evidence="4"/>
<evidence type="ECO:0000256" key="2">
    <source>
        <dbReference type="ARBA" id="ARBA00001947"/>
    </source>
</evidence>
<comment type="similarity">
    <text evidence="3">Belongs to the aldolase class II family. AraD/FucA subfamily.</text>
</comment>
<keyword evidence="5" id="KW-0479">Metal-binding</keyword>
<keyword evidence="6" id="KW-0862">Zinc</keyword>
<dbReference type="Gene3D" id="3.40.225.10">
    <property type="entry name" value="Class II aldolase/adducin N-terminal domain"/>
    <property type="match status" value="1"/>
</dbReference>
<dbReference type="PANTHER" id="PTHR22789:SF8">
    <property type="entry name" value="L-RIBULOSE-5-PHOSPHATE 4-EPIMERASE SGBE"/>
    <property type="match status" value="1"/>
</dbReference>
<dbReference type="InterPro" id="IPR001303">
    <property type="entry name" value="Aldolase_II/adducin_N"/>
</dbReference>
<reference evidence="8 9" key="1">
    <citation type="submission" date="2013-08" db="EMBL/GenBank/DDBJ databases">
        <authorList>
            <person name="Weinstock G."/>
            <person name="Sodergren E."/>
            <person name="Wylie T."/>
            <person name="Fulton L."/>
            <person name="Fulton R."/>
            <person name="Fronick C."/>
            <person name="O'Laughlin M."/>
            <person name="Godfrey J."/>
            <person name="Miner T."/>
            <person name="Herter B."/>
            <person name="Appelbaum E."/>
            <person name="Cordes M."/>
            <person name="Lek S."/>
            <person name="Wollam A."/>
            <person name="Pepin K.H."/>
            <person name="Palsikar V.B."/>
            <person name="Mitreva M."/>
            <person name="Wilson R.K."/>
        </authorList>
    </citation>
    <scope>NUCLEOTIDE SEQUENCE [LARGE SCALE GENOMIC DNA]</scope>
    <source>
        <strain evidence="8 9">ATCC 700332</strain>
    </source>
</reference>
<evidence type="ECO:0000259" key="7">
    <source>
        <dbReference type="SMART" id="SM01007"/>
    </source>
</evidence>
<comment type="cofactor">
    <cofactor evidence="2">
        <name>Zn(2+)</name>
        <dbReference type="ChEBI" id="CHEBI:29105"/>
    </cofactor>
</comment>
<dbReference type="PANTHER" id="PTHR22789">
    <property type="entry name" value="FUCULOSE PHOSPHATE ALDOLASE"/>
    <property type="match status" value="1"/>
</dbReference>
<dbReference type="RefSeq" id="WP_021688000.1">
    <property type="nucleotide sequence ID" value="NZ_KI260569.1"/>
</dbReference>
<proteinExistence type="inferred from homology"/>
<dbReference type="InterPro" id="IPR036409">
    <property type="entry name" value="Aldolase_II/adducin_N_sf"/>
</dbReference>
<evidence type="ECO:0000256" key="6">
    <source>
        <dbReference type="ARBA" id="ARBA00022833"/>
    </source>
</evidence>
<dbReference type="SUPFAM" id="SSF53639">
    <property type="entry name" value="AraD/HMP-PK domain-like"/>
    <property type="match status" value="1"/>
</dbReference>
<evidence type="ECO:0000313" key="9">
    <source>
        <dbReference type="Proteomes" id="UP000016649"/>
    </source>
</evidence>
<feature type="domain" description="Class II aldolase/adducin N-terminal" evidence="7">
    <location>
        <begin position="7"/>
        <end position="225"/>
    </location>
</feature>
<evidence type="ECO:0000256" key="4">
    <source>
        <dbReference type="ARBA" id="ARBA00013186"/>
    </source>
</evidence>
<dbReference type="Proteomes" id="UP000016649">
    <property type="component" value="Unassembled WGS sequence"/>
</dbReference>
<accession>A0ABN0NXF3</accession>
<sequence length="263" mass="28960">MYTDLKEQAWRANMEIPARNLAIYTWGNVSALDPDKAVFAIKPSGVPYDLLKAEDIVVVDLDGKTVDGKLNPSSDTPTHAQLYRYFLQTHSAICGITHTHSPYATSWAQACRSVPLLGTTHADHGFRPVPCTPYLSEKAVQTAYEKETGLLIIETLKNPSIACPVALPHKLHGCKEKGACFDEALNPAECQMVLVGGHGPFTWGTDAEKSVYNAAVLEEIAKMAWICMTVNPGFAPLPDYVIQKHYDRKHGKNAYYGQASKNR</sequence>
<dbReference type="EMBL" id="AWVH01000039">
    <property type="protein sequence ID" value="ERJ92141.1"/>
    <property type="molecule type" value="Genomic_DNA"/>
</dbReference>
<organism evidence="8 9">
    <name type="scientific">Treponema lecithinolyticum ATCC 700332</name>
    <dbReference type="NCBI Taxonomy" id="1321815"/>
    <lineage>
        <taxon>Bacteria</taxon>
        <taxon>Pseudomonadati</taxon>
        <taxon>Spirochaetota</taxon>
        <taxon>Spirochaetia</taxon>
        <taxon>Spirochaetales</taxon>
        <taxon>Treponemataceae</taxon>
        <taxon>Treponema</taxon>
    </lineage>
</organism>
<comment type="caution">
    <text evidence="8">The sequence shown here is derived from an EMBL/GenBank/DDBJ whole genome shotgun (WGS) entry which is preliminary data.</text>
</comment>
<protein>
    <recommendedName>
        <fullName evidence="4">L-ribulose-5-phosphate 4-epimerase</fullName>
        <ecNumber evidence="4">5.1.3.4</ecNumber>
    </recommendedName>
</protein>
<name>A0ABN0NXF3_TRELE</name>